<dbReference type="Proteomes" id="UP000034006">
    <property type="component" value="Unassembled WGS sequence"/>
</dbReference>
<evidence type="ECO:0000256" key="3">
    <source>
        <dbReference type="ARBA" id="ARBA00022801"/>
    </source>
</evidence>
<reference evidence="5 6" key="1">
    <citation type="journal article" date="2015" name="Nature">
        <title>rRNA introns, odd ribosomes, and small enigmatic genomes across a large radiation of phyla.</title>
        <authorList>
            <person name="Brown C.T."/>
            <person name="Hug L.A."/>
            <person name="Thomas B.C."/>
            <person name="Sharon I."/>
            <person name="Castelle C.J."/>
            <person name="Singh A."/>
            <person name="Wilkins M.J."/>
            <person name="Williams K.H."/>
            <person name="Banfield J.F."/>
        </authorList>
    </citation>
    <scope>NUCLEOTIDE SEQUENCE [LARGE SCALE GENOMIC DNA]</scope>
</reference>
<keyword evidence="2" id="KW-0479">Metal-binding</keyword>
<dbReference type="EMBL" id="LCIH01000008">
    <property type="protein sequence ID" value="KKT51755.1"/>
    <property type="molecule type" value="Genomic_DNA"/>
</dbReference>
<name>A0A0G1HXT7_9BACT</name>
<evidence type="ECO:0000256" key="2">
    <source>
        <dbReference type="ARBA" id="ARBA00022723"/>
    </source>
</evidence>
<dbReference type="PANTHER" id="PTHR43270:SF8">
    <property type="entry name" value="DI- AND TRIPEPTIDASE DUG2-RELATED"/>
    <property type="match status" value="1"/>
</dbReference>
<dbReference type="STRING" id="1618387.UW44_C0008G0077"/>
<dbReference type="PANTHER" id="PTHR43270">
    <property type="entry name" value="BETA-ALA-HIS DIPEPTIDASE"/>
    <property type="match status" value="1"/>
</dbReference>
<feature type="domain" description="Peptidase M20 dimerisation" evidence="4">
    <location>
        <begin position="178"/>
        <end position="327"/>
    </location>
</feature>
<evidence type="ECO:0000313" key="6">
    <source>
        <dbReference type="Proteomes" id="UP000034006"/>
    </source>
</evidence>
<evidence type="ECO:0000256" key="1">
    <source>
        <dbReference type="ARBA" id="ARBA00022670"/>
    </source>
</evidence>
<organism evidence="5 6">
    <name type="scientific">Candidatus Collierbacteria bacterium GW2011_GWB2_44_22</name>
    <dbReference type="NCBI Taxonomy" id="1618387"/>
    <lineage>
        <taxon>Bacteria</taxon>
        <taxon>Candidatus Collieribacteriota</taxon>
    </lineage>
</organism>
<gene>
    <name evidence="5" type="ORF">UW44_C0008G0077</name>
</gene>
<dbReference type="Pfam" id="PF01546">
    <property type="entry name" value="Peptidase_M20"/>
    <property type="match status" value="1"/>
</dbReference>
<dbReference type="InterPro" id="IPR051458">
    <property type="entry name" value="Cyt/Met_Dipeptidase"/>
</dbReference>
<dbReference type="Gene3D" id="3.40.630.10">
    <property type="entry name" value="Zn peptidases"/>
    <property type="match status" value="2"/>
</dbReference>
<dbReference type="GO" id="GO:0008233">
    <property type="term" value="F:peptidase activity"/>
    <property type="evidence" value="ECO:0007669"/>
    <property type="project" value="UniProtKB-KW"/>
</dbReference>
<dbReference type="SUPFAM" id="SSF53187">
    <property type="entry name" value="Zn-dependent exopeptidases"/>
    <property type="match status" value="1"/>
</dbReference>
<dbReference type="InterPro" id="IPR011650">
    <property type="entry name" value="Peptidase_M20_dimer"/>
</dbReference>
<evidence type="ECO:0000313" key="5">
    <source>
        <dbReference type="EMBL" id="KKT51755.1"/>
    </source>
</evidence>
<comment type="caution">
    <text evidence="5">The sequence shown here is derived from an EMBL/GenBank/DDBJ whole genome shotgun (WGS) entry which is preliminary data.</text>
</comment>
<keyword evidence="1" id="KW-0645">Protease</keyword>
<sequence>MFIKHMTNKFEVYKKQLAEFVKFQSVSTDPNYLPEIKKTVNWLKKVLTRAEFSVEIWQGKSTNPLVFASYHVSDDFDTVLIYGHYDVQPATKKNGWKGEPFDLGESKGKLFGRGVVDNKGQILAHVFTASELIKEGKLGHNLKFLIEGNEETGNDDLADLMKQNKAKLACNVLVVSDGELTNNKNNLHSGIFGGGVPNAGAEMIKFLSKVFNADNSIKYAEFYKRADVISRPQLLNNKRLVREANDLAELAGVKILLGEKGVDFYTQTGLRPTIQITGLKVGYVDQGYANIVPADAEVRLNFRIVASQKAEAIAKSFERFVKKVTPKFVDYELRFSGLHDPVKIDIENKYFDAVEKLLRKVYGSKVNRKNVGGAVPFVGEVKKTLGVDTLMIPLCNEDCNMHGANENFDVDLAMKALSFSEAFLGHTTAVRYSSILWKKKPLAKKGKT</sequence>
<evidence type="ECO:0000259" key="4">
    <source>
        <dbReference type="Pfam" id="PF07687"/>
    </source>
</evidence>
<protein>
    <submittedName>
        <fullName evidence="5">Peptidase M20</fullName>
    </submittedName>
</protein>
<dbReference type="GO" id="GO:0046872">
    <property type="term" value="F:metal ion binding"/>
    <property type="evidence" value="ECO:0007669"/>
    <property type="project" value="UniProtKB-KW"/>
</dbReference>
<accession>A0A0G1HXT7</accession>
<proteinExistence type="predicted"/>
<dbReference type="AlphaFoldDB" id="A0A0G1HXT7"/>
<dbReference type="GO" id="GO:0006508">
    <property type="term" value="P:proteolysis"/>
    <property type="evidence" value="ECO:0007669"/>
    <property type="project" value="UniProtKB-KW"/>
</dbReference>
<dbReference type="Pfam" id="PF07687">
    <property type="entry name" value="M20_dimer"/>
    <property type="match status" value="1"/>
</dbReference>
<keyword evidence="3" id="KW-0378">Hydrolase</keyword>
<dbReference type="InterPro" id="IPR002933">
    <property type="entry name" value="Peptidase_M20"/>
</dbReference>